<dbReference type="InterPro" id="IPR005019">
    <property type="entry name" value="Adenine_glyco"/>
</dbReference>
<dbReference type="Pfam" id="PF03352">
    <property type="entry name" value="Adenine_glyco"/>
    <property type="match status" value="1"/>
</dbReference>
<gene>
    <name evidence="1" type="ORF">L2737_20575</name>
</gene>
<protein>
    <submittedName>
        <fullName evidence="1">DNA-3-methyladenine glycosylase I</fullName>
    </submittedName>
</protein>
<dbReference type="InterPro" id="IPR052891">
    <property type="entry name" value="DNA-3mA_glycosylase"/>
</dbReference>
<dbReference type="PANTHER" id="PTHR30037:SF4">
    <property type="entry name" value="DNA-3-METHYLADENINE GLYCOSYLASE I"/>
    <property type="match status" value="1"/>
</dbReference>
<dbReference type="RefSeq" id="WP_248956951.1">
    <property type="nucleotide sequence ID" value="NZ_JAKIKU010000017.1"/>
</dbReference>
<comment type="caution">
    <text evidence="1">The sequence shown here is derived from an EMBL/GenBank/DDBJ whole genome shotgun (WGS) entry which is preliminary data.</text>
</comment>
<dbReference type="Proteomes" id="UP001202134">
    <property type="component" value="Unassembled WGS sequence"/>
</dbReference>
<dbReference type="PANTHER" id="PTHR30037">
    <property type="entry name" value="DNA-3-METHYLADENINE GLYCOSYLASE 1"/>
    <property type="match status" value="1"/>
</dbReference>
<proteinExistence type="predicted"/>
<reference evidence="1 2" key="1">
    <citation type="submission" date="2022-01" db="EMBL/GenBank/DDBJ databases">
        <title>Whole genome-based taxonomy of the Shewanellaceae.</title>
        <authorList>
            <person name="Martin-Rodriguez A.J."/>
        </authorList>
    </citation>
    <scope>NUCLEOTIDE SEQUENCE [LARGE SCALE GENOMIC DNA]</scope>
    <source>
        <strain evidence="1 2">DSM 24955</strain>
    </source>
</reference>
<dbReference type="NCBIfam" id="TIGR00624">
    <property type="entry name" value="tag"/>
    <property type="match status" value="1"/>
</dbReference>
<accession>A0ABT0KV34</accession>
<name>A0ABT0KV34_9GAMM</name>
<organism evidence="1 2">
    <name type="scientific">Shewanella electrodiphila</name>
    <dbReference type="NCBI Taxonomy" id="934143"/>
    <lineage>
        <taxon>Bacteria</taxon>
        <taxon>Pseudomonadati</taxon>
        <taxon>Pseudomonadota</taxon>
        <taxon>Gammaproteobacteria</taxon>
        <taxon>Alteromonadales</taxon>
        <taxon>Shewanellaceae</taxon>
        <taxon>Shewanella</taxon>
    </lineage>
</organism>
<keyword evidence="2" id="KW-1185">Reference proteome</keyword>
<evidence type="ECO:0000313" key="2">
    <source>
        <dbReference type="Proteomes" id="UP001202134"/>
    </source>
</evidence>
<dbReference type="EMBL" id="JAKIKU010000017">
    <property type="protein sequence ID" value="MCL1047701.1"/>
    <property type="molecule type" value="Genomic_DNA"/>
</dbReference>
<sequence length="186" mass="21282">MDLKRCAWLSNDPLYIDYHDNVWGRPVYDPIVLFEKLCLDGQQAGLSWITILKKQHNYQDLFANFDPKVIATFDDAKVEELLLNPGIVRNRLKVNSIIKNAKAYLAFVEQGNDFSKFLWEFVGCEPKINHFATMSEVPAQTPESEAMSKALKKLGFNFVGPTICYAFMQAVGMINDHTTDCFRYGK</sequence>
<dbReference type="Gene3D" id="1.10.340.30">
    <property type="entry name" value="Hypothetical protein, domain 2"/>
    <property type="match status" value="1"/>
</dbReference>
<evidence type="ECO:0000313" key="1">
    <source>
        <dbReference type="EMBL" id="MCL1047701.1"/>
    </source>
</evidence>
<dbReference type="InterPro" id="IPR011257">
    <property type="entry name" value="DNA_glycosylase"/>
</dbReference>
<dbReference type="SUPFAM" id="SSF48150">
    <property type="entry name" value="DNA-glycosylase"/>
    <property type="match status" value="1"/>
</dbReference>
<dbReference type="InterPro" id="IPR004597">
    <property type="entry name" value="Tag"/>
</dbReference>